<evidence type="ECO:0000256" key="7">
    <source>
        <dbReference type="ARBA" id="ARBA00023136"/>
    </source>
</evidence>
<dbReference type="PANTHER" id="PTHR30462">
    <property type="entry name" value="INTERMEMBRANE TRANSPORT PROTEIN PQIB-RELATED"/>
    <property type="match status" value="1"/>
</dbReference>
<evidence type="ECO:0000256" key="3">
    <source>
        <dbReference type="ARBA" id="ARBA00022475"/>
    </source>
</evidence>
<dbReference type="InterPro" id="IPR007498">
    <property type="entry name" value="PqiA-like"/>
</dbReference>
<dbReference type="NCBIfam" id="TIGR00155">
    <property type="entry name" value="pqiA_fam"/>
    <property type="match status" value="1"/>
</dbReference>
<dbReference type="InterPro" id="IPR051800">
    <property type="entry name" value="PqiA-PqiB_transport"/>
</dbReference>
<dbReference type="Proteomes" id="UP001382455">
    <property type="component" value="Unassembled WGS sequence"/>
</dbReference>
<feature type="transmembrane region" description="Helical" evidence="8">
    <location>
        <begin position="168"/>
        <end position="187"/>
    </location>
</feature>
<comment type="similarity">
    <text evidence="2">Belongs to the PqiA family.</text>
</comment>
<feature type="transmembrane region" description="Helical" evidence="8">
    <location>
        <begin position="249"/>
        <end position="276"/>
    </location>
</feature>
<keyword evidence="5 8" id="KW-0812">Transmembrane</keyword>
<feature type="transmembrane region" description="Helical" evidence="8">
    <location>
        <begin position="371"/>
        <end position="394"/>
    </location>
</feature>
<comment type="caution">
    <text evidence="9">The sequence shown here is derived from an EMBL/GenBank/DDBJ whole genome shotgun (WGS) entry which is preliminary data.</text>
</comment>
<keyword evidence="4" id="KW-0997">Cell inner membrane</keyword>
<protein>
    <submittedName>
        <fullName evidence="9">Paraquat-inducible protein A</fullName>
    </submittedName>
</protein>
<keyword evidence="10" id="KW-1185">Reference proteome</keyword>
<dbReference type="Pfam" id="PF04403">
    <property type="entry name" value="PqiA"/>
    <property type="match status" value="2"/>
</dbReference>
<gene>
    <name evidence="9" type="ORF">WAE96_19780</name>
</gene>
<evidence type="ECO:0000313" key="9">
    <source>
        <dbReference type="EMBL" id="MEI4551927.1"/>
    </source>
</evidence>
<proteinExistence type="inferred from homology"/>
<evidence type="ECO:0000256" key="4">
    <source>
        <dbReference type="ARBA" id="ARBA00022519"/>
    </source>
</evidence>
<evidence type="ECO:0000256" key="8">
    <source>
        <dbReference type="SAM" id="Phobius"/>
    </source>
</evidence>
<feature type="transmembrane region" description="Helical" evidence="8">
    <location>
        <begin position="296"/>
        <end position="324"/>
    </location>
</feature>
<feature type="transmembrane region" description="Helical" evidence="8">
    <location>
        <begin position="135"/>
        <end position="156"/>
    </location>
</feature>
<dbReference type="InterPro" id="IPR005219">
    <property type="entry name" value="PqiA-like_proteobact"/>
</dbReference>
<comment type="subcellular location">
    <subcellularLocation>
        <location evidence="1">Cell inner membrane</location>
        <topology evidence="1">Multi-pass membrane protein</topology>
    </subcellularLocation>
</comment>
<feature type="transmembrane region" description="Helical" evidence="8">
    <location>
        <begin position="45"/>
        <end position="65"/>
    </location>
</feature>
<dbReference type="PANTHER" id="PTHR30462:SF3">
    <property type="entry name" value="INTERMEMBRANE TRANSPORT PROTEIN PQIA"/>
    <property type="match status" value="1"/>
</dbReference>
<feature type="transmembrane region" description="Helical" evidence="8">
    <location>
        <begin position="345"/>
        <end position="365"/>
    </location>
</feature>
<reference evidence="9 10" key="1">
    <citation type="submission" date="2023-12" db="EMBL/GenBank/DDBJ databases">
        <title>Friends and Foes: Symbiotic and Algicidal bacterial influence on Karenia brevis blooms.</title>
        <authorList>
            <person name="Fei C."/>
            <person name="Mohamed A.R."/>
            <person name="Booker A."/>
            <person name="Arshad M."/>
            <person name="Klass S."/>
            <person name="Ahn S."/>
            <person name="Gilbert P.M."/>
            <person name="Heil C.A."/>
            <person name="Martinez J.M."/>
            <person name="Amin S.A."/>
        </authorList>
    </citation>
    <scope>NUCLEOTIDE SEQUENCE [LARGE SCALE GENOMIC DNA]</scope>
    <source>
        <strain evidence="9 10">CE15</strain>
    </source>
</reference>
<feature type="transmembrane region" description="Helical" evidence="8">
    <location>
        <begin position="91"/>
        <end position="123"/>
    </location>
</feature>
<keyword evidence="3" id="KW-1003">Cell membrane</keyword>
<keyword evidence="6 8" id="KW-1133">Transmembrane helix</keyword>
<evidence type="ECO:0000256" key="6">
    <source>
        <dbReference type="ARBA" id="ARBA00022989"/>
    </source>
</evidence>
<organism evidence="9 10">
    <name type="scientific">Pseudoalteromonas spongiae</name>
    <dbReference type="NCBI Taxonomy" id="298657"/>
    <lineage>
        <taxon>Bacteria</taxon>
        <taxon>Pseudomonadati</taxon>
        <taxon>Pseudomonadota</taxon>
        <taxon>Gammaproteobacteria</taxon>
        <taxon>Alteromonadales</taxon>
        <taxon>Pseudoalteromonadaceae</taxon>
        <taxon>Pseudoalteromonas</taxon>
    </lineage>
</organism>
<evidence type="ECO:0000313" key="10">
    <source>
        <dbReference type="Proteomes" id="UP001382455"/>
    </source>
</evidence>
<dbReference type="EMBL" id="JBAWKS010000002">
    <property type="protein sequence ID" value="MEI4551927.1"/>
    <property type="molecule type" value="Genomic_DNA"/>
</dbReference>
<evidence type="ECO:0000256" key="2">
    <source>
        <dbReference type="ARBA" id="ARBA00007555"/>
    </source>
</evidence>
<evidence type="ECO:0000256" key="5">
    <source>
        <dbReference type="ARBA" id="ARBA00022692"/>
    </source>
</evidence>
<keyword evidence="7 8" id="KW-0472">Membrane</keyword>
<dbReference type="RefSeq" id="WP_336436812.1">
    <property type="nucleotide sequence ID" value="NZ_JBAWKS010000002.1"/>
</dbReference>
<sequence>MEIQLACHHCDQIVSIPTLSHGEHAYCPNCHTLLSRTINARAQKVVALSIASLILLFSALLYPFISFSNQGLSQTINLLDAAKILFYQDNFFVAALIDITIIGLPFVLLTLFIPLHMGALYVLPKPLSRFCLKTIYYLKPWVMSEIFLIGVLISMIKIMAMAEITFGLSFWAFSAFVLCYSLTLYYYDSHSLWLQLADQNKIAIDESLGSRAKNQNLRACHVCQLLTYDDTCSRCNSKTSVRNTQHIQWVLAFTITSLICYIPANFFPIMHTWIFSIDEPSTILSGVFTLWQIGSYPIAIIIFIASICIPIGKLFVLFWLCYLVTKKQHISRKQAARAYVLIELVGKWSMIDVFVVVILVSLVQLGVLMSITIGVGAIFFAIMVITSMIAAQLFDPRLIWDKKRFSE</sequence>
<name>A0ABU8EY66_9GAMM</name>
<accession>A0ABU8EY66</accession>
<evidence type="ECO:0000256" key="1">
    <source>
        <dbReference type="ARBA" id="ARBA00004429"/>
    </source>
</evidence>